<evidence type="ECO:0000256" key="3">
    <source>
        <dbReference type="ARBA" id="ARBA00012744"/>
    </source>
</evidence>
<keyword evidence="5" id="KW-0136">Cellulose degradation</keyword>
<dbReference type="Pfam" id="PF00232">
    <property type="entry name" value="Glyco_hydro_1"/>
    <property type="match status" value="1"/>
</dbReference>
<dbReference type="InterPro" id="IPR018120">
    <property type="entry name" value="Glyco_hydro_1_AS"/>
</dbReference>
<dbReference type="PRINTS" id="PR00131">
    <property type="entry name" value="GLHYDRLASE1"/>
</dbReference>
<dbReference type="PANTHER" id="PTHR10353:SF36">
    <property type="entry name" value="LP05116P"/>
    <property type="match status" value="1"/>
</dbReference>
<feature type="active site" description="Nucleophile" evidence="9">
    <location>
        <position position="353"/>
    </location>
</feature>
<dbReference type="NCBIfam" id="TIGR03356">
    <property type="entry name" value="BGL"/>
    <property type="match status" value="1"/>
</dbReference>
<protein>
    <recommendedName>
        <fullName evidence="3 10">Beta-glucosidase</fullName>
        <ecNumber evidence="3 10">3.2.1.21</ecNumber>
    </recommendedName>
</protein>
<name>A0ABZ2Y305_9FIRM</name>
<accession>A0ABZ2Y305</accession>
<evidence type="ECO:0000256" key="6">
    <source>
        <dbReference type="ARBA" id="ARBA00023277"/>
    </source>
</evidence>
<evidence type="ECO:0000256" key="2">
    <source>
        <dbReference type="ARBA" id="ARBA00010838"/>
    </source>
</evidence>
<evidence type="ECO:0000313" key="12">
    <source>
        <dbReference type="Proteomes" id="UP001486565"/>
    </source>
</evidence>
<dbReference type="Proteomes" id="UP001486565">
    <property type="component" value="Chromosome"/>
</dbReference>
<evidence type="ECO:0000256" key="8">
    <source>
        <dbReference type="ARBA" id="ARBA00023326"/>
    </source>
</evidence>
<dbReference type="PROSITE" id="PS00653">
    <property type="entry name" value="GLYCOSYL_HYDROL_F1_2"/>
    <property type="match status" value="1"/>
</dbReference>
<evidence type="ECO:0000256" key="4">
    <source>
        <dbReference type="ARBA" id="ARBA00022801"/>
    </source>
</evidence>
<dbReference type="InterPro" id="IPR001360">
    <property type="entry name" value="Glyco_hydro_1"/>
</dbReference>
<comment type="similarity">
    <text evidence="2 10">Belongs to the glycosyl hydrolase 1 family.</text>
</comment>
<reference evidence="11 12" key="1">
    <citation type="submission" date="2023-03" db="EMBL/GenBank/DDBJ databases">
        <title>Novel Species.</title>
        <authorList>
            <person name="Ma S."/>
        </authorList>
    </citation>
    <scope>NUCLEOTIDE SEQUENCE [LARGE SCALE GENOMIC DNA]</scope>
    <source>
        <strain evidence="11 12">LIND6LT2</strain>
    </source>
</reference>
<evidence type="ECO:0000256" key="9">
    <source>
        <dbReference type="PROSITE-ProRule" id="PRU10055"/>
    </source>
</evidence>
<keyword evidence="8" id="KW-0624">Polysaccharide degradation</keyword>
<evidence type="ECO:0000256" key="5">
    <source>
        <dbReference type="ARBA" id="ARBA00023001"/>
    </source>
</evidence>
<sequence>MSFKEDFVWGTATSAYQIEGGALQDGRGLTIWDEFSHTPGKTRFRDHGDNACDSYNRIEEDIEILKELGIKAYRFSISWTRILPKGTGEINPLGLAYYDRLINALIKNNITPFVTLFHWDYPLELYYKGGWLNSDSPKWFAEYVKVVVDHFSDRVQYWVTQNEPECYICNGHEIGRHAPGLQLPRKQVIRAWNHNLVAHGLAVEVIRKNAKLKPYIGIVSCGEVPMPATDSEEDREAAIQAMFNKNDETSLNLSFGDLLDPVILGKYPDRIIPFLPPNYEKDMETIAQPLDFIGLNLYTGFYVKYNVKLGYIRQGEIVGSAETSVEWKVEPKCLYWAPKMVIDRYNLPIYITENGLANNDWVSLEGQVHDPQRVDFIHRYLEELLNLSEEGYKDKIAGYFHWSMLDNYEWARGYAKRFGLVHVDFTTYKRTIKDSGYYFKKVIESNGNIL</sequence>
<dbReference type="PANTHER" id="PTHR10353">
    <property type="entry name" value="GLYCOSYL HYDROLASE"/>
    <property type="match status" value="1"/>
</dbReference>
<evidence type="ECO:0000256" key="7">
    <source>
        <dbReference type="ARBA" id="ARBA00023295"/>
    </source>
</evidence>
<dbReference type="RefSeq" id="WP_341876707.1">
    <property type="nucleotide sequence ID" value="NZ_CP121687.1"/>
</dbReference>
<keyword evidence="6" id="KW-0119">Carbohydrate metabolism</keyword>
<dbReference type="EC" id="3.2.1.21" evidence="3 10"/>
<proteinExistence type="inferred from homology"/>
<organism evidence="11 12">
    <name type="scientific">Defluviitalea saccharophila</name>
    <dbReference type="NCBI Taxonomy" id="879970"/>
    <lineage>
        <taxon>Bacteria</taxon>
        <taxon>Bacillati</taxon>
        <taxon>Bacillota</taxon>
        <taxon>Clostridia</taxon>
        <taxon>Lachnospirales</taxon>
        <taxon>Defluviitaleaceae</taxon>
        <taxon>Defluviitalea</taxon>
    </lineage>
</organism>
<dbReference type="InterPro" id="IPR017736">
    <property type="entry name" value="Glyco_hydro_1_beta-glucosidase"/>
</dbReference>
<dbReference type="InterPro" id="IPR033132">
    <property type="entry name" value="GH_1_N_CS"/>
</dbReference>
<dbReference type="SUPFAM" id="SSF51445">
    <property type="entry name" value="(Trans)glycosidases"/>
    <property type="match status" value="1"/>
</dbReference>
<dbReference type="GO" id="GO:0008422">
    <property type="term" value="F:beta-glucosidase activity"/>
    <property type="evidence" value="ECO:0007669"/>
    <property type="project" value="UniProtKB-EC"/>
</dbReference>
<keyword evidence="4 10" id="KW-0378">Hydrolase</keyword>
<dbReference type="InterPro" id="IPR017853">
    <property type="entry name" value="GH"/>
</dbReference>
<evidence type="ECO:0000313" key="11">
    <source>
        <dbReference type="EMBL" id="WZL69718.1"/>
    </source>
</evidence>
<evidence type="ECO:0000256" key="1">
    <source>
        <dbReference type="ARBA" id="ARBA00000448"/>
    </source>
</evidence>
<gene>
    <name evidence="11" type="ORF">QBE51_13175</name>
</gene>
<dbReference type="EMBL" id="CP121687">
    <property type="protein sequence ID" value="WZL69718.1"/>
    <property type="molecule type" value="Genomic_DNA"/>
</dbReference>
<dbReference type="Gene3D" id="3.20.20.80">
    <property type="entry name" value="Glycosidases"/>
    <property type="match status" value="1"/>
</dbReference>
<keyword evidence="12" id="KW-1185">Reference proteome</keyword>
<evidence type="ECO:0000256" key="10">
    <source>
        <dbReference type="RuleBase" id="RU361175"/>
    </source>
</evidence>
<keyword evidence="7 10" id="KW-0326">Glycosidase</keyword>
<comment type="catalytic activity">
    <reaction evidence="1 10">
        <text>Hydrolysis of terminal, non-reducing beta-D-glucosyl residues with release of beta-D-glucose.</text>
        <dbReference type="EC" id="3.2.1.21"/>
    </reaction>
</comment>
<dbReference type="PROSITE" id="PS00572">
    <property type="entry name" value="GLYCOSYL_HYDROL_F1_1"/>
    <property type="match status" value="1"/>
</dbReference>